<accession>A0A0L0NAN8</accession>
<dbReference type="GO" id="GO:0016787">
    <property type="term" value="F:hydrolase activity"/>
    <property type="evidence" value="ECO:0007669"/>
    <property type="project" value="UniProtKB-KW"/>
</dbReference>
<keyword evidence="3 8" id="KW-0732">Signal</keyword>
<feature type="signal peptide" evidence="8">
    <location>
        <begin position="1"/>
        <end position="18"/>
    </location>
</feature>
<dbReference type="InterPro" id="IPR008814">
    <property type="entry name" value="Swp1"/>
</dbReference>
<dbReference type="OrthoDB" id="19657at2759"/>
<feature type="transmembrane region" description="Helical" evidence="7">
    <location>
        <begin position="246"/>
        <end position="265"/>
    </location>
</feature>
<comment type="subcellular location">
    <subcellularLocation>
        <location evidence="1">Endoplasmic reticulum membrane</location>
        <topology evidence="1">Multi-pass membrane protein</topology>
    </subcellularLocation>
</comment>
<comment type="caution">
    <text evidence="11">The sequence shown here is derived from an EMBL/GenBank/DDBJ whole genome shotgun (WGS) entry which is preliminary data.</text>
</comment>
<dbReference type="GO" id="GO:0006487">
    <property type="term" value="P:protein N-linked glycosylation"/>
    <property type="evidence" value="ECO:0007669"/>
    <property type="project" value="TreeGrafter"/>
</dbReference>
<dbReference type="InterPro" id="IPR029058">
    <property type="entry name" value="AB_hydrolase_fold"/>
</dbReference>
<dbReference type="SUPFAM" id="SSF53474">
    <property type="entry name" value="alpha/beta-Hydrolases"/>
    <property type="match status" value="1"/>
</dbReference>
<feature type="chain" id="PRO_5044292044" evidence="8">
    <location>
        <begin position="19"/>
        <end position="625"/>
    </location>
</feature>
<evidence type="ECO:0000256" key="8">
    <source>
        <dbReference type="SAM" id="SignalP"/>
    </source>
</evidence>
<dbReference type="Gene3D" id="3.40.50.1820">
    <property type="entry name" value="alpha/beta hydrolase"/>
    <property type="match status" value="1"/>
</dbReference>
<dbReference type="PANTHER" id="PTHR12640:SF0">
    <property type="entry name" value="DOLICHYL-DIPHOSPHOOLIGOSACCHARIDE--PROTEIN GLYCOSYLTRANSFERASE SUBUNIT 2"/>
    <property type="match status" value="1"/>
</dbReference>
<evidence type="ECO:0000256" key="2">
    <source>
        <dbReference type="ARBA" id="ARBA00022692"/>
    </source>
</evidence>
<evidence type="ECO:0000256" key="5">
    <source>
        <dbReference type="ARBA" id="ARBA00022989"/>
    </source>
</evidence>
<dbReference type="Pfam" id="PF00561">
    <property type="entry name" value="Abhydrolase_1"/>
    <property type="match status" value="1"/>
</dbReference>
<protein>
    <submittedName>
        <fullName evidence="11">Putative aminoacrylate hydrolase RutD</fullName>
    </submittedName>
</protein>
<evidence type="ECO:0000256" key="4">
    <source>
        <dbReference type="ARBA" id="ARBA00022824"/>
    </source>
</evidence>
<dbReference type="UniPathway" id="UPA00378"/>
<feature type="transmembrane region" description="Helical" evidence="7">
    <location>
        <begin position="221"/>
        <end position="240"/>
    </location>
</feature>
<keyword evidence="2 7" id="KW-0812">Transmembrane</keyword>
<keyword evidence="11" id="KW-0378">Hydrolase</keyword>
<evidence type="ECO:0000256" key="7">
    <source>
        <dbReference type="SAM" id="Phobius"/>
    </source>
</evidence>
<feature type="domain" description="Ribophorin II C-terminal" evidence="10">
    <location>
        <begin position="174"/>
        <end position="275"/>
    </location>
</feature>
<keyword evidence="6 7" id="KW-0472">Membrane</keyword>
<keyword evidence="5 7" id="KW-1133">Transmembrane helix</keyword>
<dbReference type="Proteomes" id="UP000036947">
    <property type="component" value="Unassembled WGS sequence"/>
</dbReference>
<feature type="domain" description="AB hydrolase-1" evidence="9">
    <location>
        <begin position="335"/>
        <end position="606"/>
    </location>
</feature>
<dbReference type="AlphaFoldDB" id="A0A0L0NAN8"/>
<feature type="transmembrane region" description="Helical" evidence="7">
    <location>
        <begin position="184"/>
        <end position="209"/>
    </location>
</feature>
<reference evidence="11 12" key="1">
    <citation type="journal article" date="2015" name="BMC Genomics">
        <title>The genome of the truffle-parasite Tolypocladium ophioglossoides and the evolution of antifungal peptaibiotics.</title>
        <authorList>
            <person name="Quandt C.A."/>
            <person name="Bushley K.E."/>
            <person name="Spatafora J.W."/>
        </authorList>
    </citation>
    <scope>NUCLEOTIDE SEQUENCE [LARGE SCALE GENOMIC DNA]</scope>
    <source>
        <strain evidence="11 12">CBS 100239</strain>
    </source>
</reference>
<keyword evidence="4" id="KW-0256">Endoplasmic reticulum</keyword>
<dbReference type="PANTHER" id="PTHR12640">
    <property type="entry name" value="RIBOPHORIN II"/>
    <property type="match status" value="1"/>
</dbReference>
<sequence length="625" mass="67595">MRFLTAPTLLALAAVVHAASSWTFSDGTVTVASKTAADVVEKFTNAERGKKTVTLGHQDTIQVSLTTTEGSKAKRPHQAFLVVKEASGLEAPFPLTVKESGKGTVRITQKDLPVQLLLSQSPLEASLIVASSGSIKGSVSPVFDIALKVDFDSPLPSYEAPLRYGKLPEIHHIFRADPKNPPKFISLAFSLAVLATVPALFWLVLGANVSHIQKALGSAPISHAVFFGSIIAMEGVFFLYYSSWNLLQILPAIGVVSVAAFLSGSKALGEVQRRREAGERSYRFPSVEETLTHPAYPGTIWALEPHKHGKAAVAKDRGGPVDVAWEIHGSGPVKLVLIMGLAGIKTAWQRQTRYFGHDRGDAYSVLLVDNRGMGGSDKPLARYSTSEMARDVVEVLDHVGWTRDREVNVVGISLGGMIAQELACAVPTRLQSLSLVCTSAHIQSGKSLPQTLVERASMLVPKSEERAVADTVRQIFVPEWLAAPDAESLPEPASTPRCGPPPSGAEYRLFDSNFQRFQAQELAKRRADGAFTLRGFLCQLVAAGWHCKSAAQLRQMADAVGRERILVMHGKGDNMIAVKNGETLIEIIEPGVGLVVEGMGHAPIMERAAWFNELLEERLGVWSKL</sequence>
<name>A0A0L0NAN8_TOLOC</name>
<evidence type="ECO:0000256" key="1">
    <source>
        <dbReference type="ARBA" id="ARBA00004477"/>
    </source>
</evidence>
<dbReference type="InterPro" id="IPR056790">
    <property type="entry name" value="Ribophorin_II_C"/>
</dbReference>
<keyword evidence="12" id="KW-1185">Reference proteome</keyword>
<evidence type="ECO:0000256" key="3">
    <source>
        <dbReference type="ARBA" id="ARBA00022729"/>
    </source>
</evidence>
<gene>
    <name evidence="11" type="ORF">TOPH_04339</name>
</gene>
<dbReference type="GO" id="GO:0008250">
    <property type="term" value="C:oligosaccharyltransferase complex"/>
    <property type="evidence" value="ECO:0007669"/>
    <property type="project" value="InterPro"/>
</dbReference>
<organism evidence="11 12">
    <name type="scientific">Tolypocladium ophioglossoides (strain CBS 100239)</name>
    <name type="common">Snaketongue truffleclub</name>
    <name type="synonym">Elaphocordyceps ophioglossoides</name>
    <dbReference type="NCBI Taxonomy" id="1163406"/>
    <lineage>
        <taxon>Eukaryota</taxon>
        <taxon>Fungi</taxon>
        <taxon>Dikarya</taxon>
        <taxon>Ascomycota</taxon>
        <taxon>Pezizomycotina</taxon>
        <taxon>Sordariomycetes</taxon>
        <taxon>Hypocreomycetidae</taxon>
        <taxon>Hypocreales</taxon>
        <taxon>Ophiocordycipitaceae</taxon>
        <taxon>Tolypocladium</taxon>
    </lineage>
</organism>
<evidence type="ECO:0000256" key="6">
    <source>
        <dbReference type="ARBA" id="ARBA00023136"/>
    </source>
</evidence>
<evidence type="ECO:0000259" key="9">
    <source>
        <dbReference type="Pfam" id="PF00561"/>
    </source>
</evidence>
<evidence type="ECO:0000259" key="10">
    <source>
        <dbReference type="Pfam" id="PF25147"/>
    </source>
</evidence>
<dbReference type="EMBL" id="LFRF01000010">
    <property type="protein sequence ID" value="KND91106.1"/>
    <property type="molecule type" value="Genomic_DNA"/>
</dbReference>
<evidence type="ECO:0000313" key="11">
    <source>
        <dbReference type="EMBL" id="KND91106.1"/>
    </source>
</evidence>
<dbReference type="InterPro" id="IPR000073">
    <property type="entry name" value="AB_hydrolase_1"/>
</dbReference>
<proteinExistence type="predicted"/>
<dbReference type="Pfam" id="PF25147">
    <property type="entry name" value="Ribophorin_II_C"/>
    <property type="match status" value="1"/>
</dbReference>
<dbReference type="STRING" id="1163406.A0A0L0NAN8"/>
<evidence type="ECO:0000313" key="12">
    <source>
        <dbReference type="Proteomes" id="UP000036947"/>
    </source>
</evidence>